<gene>
    <name evidence="19" type="primary">6032062</name>
    <name evidence="18" type="ORF">CpipJ_CPIJ001059</name>
</gene>
<evidence type="ECO:0000256" key="6">
    <source>
        <dbReference type="ARBA" id="ARBA00022729"/>
    </source>
</evidence>
<comment type="domain">
    <text evidence="15">The clip domain consists of 35-55 residues which are 'knitted' together usually by 3 conserved disulfide bonds forming a clip-like compact structure.</text>
</comment>
<dbReference type="GO" id="GO:0006508">
    <property type="term" value="P:proteolysis"/>
    <property type="evidence" value="ECO:0007669"/>
    <property type="project" value="UniProtKB-KW"/>
</dbReference>
<dbReference type="EC" id="3.4.21.-" evidence="15"/>
<evidence type="ECO:0000256" key="13">
    <source>
        <dbReference type="ARBA" id="ARBA00023180"/>
    </source>
</evidence>
<dbReference type="OMA" id="RIDNEQC"/>
<dbReference type="FunCoup" id="B0W1Z4">
    <property type="interactions" value="60"/>
</dbReference>
<dbReference type="InterPro" id="IPR001314">
    <property type="entry name" value="Peptidase_S1A"/>
</dbReference>
<dbReference type="SUPFAM" id="SSF50494">
    <property type="entry name" value="Trypsin-like serine proteases"/>
    <property type="match status" value="1"/>
</dbReference>
<dbReference type="FunFam" id="2.40.10.10:FF:000078">
    <property type="entry name" value="Serine protease H137"/>
    <property type="match status" value="1"/>
</dbReference>
<keyword evidence="3" id="KW-0399">Innate immunity</keyword>
<comment type="subcellular location">
    <subcellularLocation>
        <location evidence="1 15">Secreted</location>
    </subcellularLocation>
</comment>
<dbReference type="OrthoDB" id="547031at2759"/>
<evidence type="ECO:0000256" key="5">
    <source>
        <dbReference type="ARBA" id="ARBA00022723"/>
    </source>
</evidence>
<dbReference type="InterPro" id="IPR009003">
    <property type="entry name" value="Peptidase_S1_PA"/>
</dbReference>
<dbReference type="InterPro" id="IPR018114">
    <property type="entry name" value="TRYPSIN_HIS"/>
</dbReference>
<dbReference type="GO" id="GO:0046872">
    <property type="term" value="F:metal ion binding"/>
    <property type="evidence" value="ECO:0007669"/>
    <property type="project" value="UniProtKB-KW"/>
</dbReference>
<dbReference type="CDD" id="cd00190">
    <property type="entry name" value="Tryp_SPc"/>
    <property type="match status" value="1"/>
</dbReference>
<keyword evidence="5" id="KW-0479">Metal-binding</keyword>
<dbReference type="eggNOG" id="KOG3627">
    <property type="taxonomic scope" value="Eukaryota"/>
</dbReference>
<evidence type="ECO:0000256" key="15">
    <source>
        <dbReference type="RuleBase" id="RU366078"/>
    </source>
</evidence>
<name>B0W1Z4_CULQU</name>
<dbReference type="InterPro" id="IPR001254">
    <property type="entry name" value="Trypsin_dom"/>
</dbReference>
<dbReference type="STRING" id="7176.B0W1Z4"/>
<evidence type="ECO:0000256" key="1">
    <source>
        <dbReference type="ARBA" id="ARBA00004613"/>
    </source>
</evidence>
<dbReference type="Pfam" id="PF12032">
    <property type="entry name" value="CLIP"/>
    <property type="match status" value="1"/>
</dbReference>
<dbReference type="Pfam" id="PF00089">
    <property type="entry name" value="Trypsin"/>
    <property type="match status" value="1"/>
</dbReference>
<feature type="chain" id="PRO_5011407494" description="CLIP domain-containing serine protease" evidence="15">
    <location>
        <begin position="25"/>
        <end position="373"/>
    </location>
</feature>
<dbReference type="SMART" id="SM00680">
    <property type="entry name" value="CLIP"/>
    <property type="match status" value="1"/>
</dbReference>
<dbReference type="GO" id="GO:0045087">
    <property type="term" value="P:innate immune response"/>
    <property type="evidence" value="ECO:0007669"/>
    <property type="project" value="UniProtKB-KW"/>
</dbReference>
<dbReference type="InterPro" id="IPR038565">
    <property type="entry name" value="CLIP_sf"/>
</dbReference>
<dbReference type="GO" id="GO:0004252">
    <property type="term" value="F:serine-type endopeptidase activity"/>
    <property type="evidence" value="ECO:0007669"/>
    <property type="project" value="UniProtKB-UniRule"/>
</dbReference>
<reference evidence="18" key="1">
    <citation type="submission" date="2007-03" db="EMBL/GenBank/DDBJ databases">
        <title>Annotation of Culex pipiens quinquefasciatus.</title>
        <authorList>
            <consortium name="The Broad Institute Genome Sequencing Platform"/>
            <person name="Atkinson P.W."/>
            <person name="Hemingway J."/>
            <person name="Christensen B.M."/>
            <person name="Higgs S."/>
            <person name="Kodira C."/>
            <person name="Hannick L."/>
            <person name="Megy K."/>
            <person name="O'Leary S."/>
            <person name="Pearson M."/>
            <person name="Haas B.J."/>
            <person name="Mauceli E."/>
            <person name="Wortman J.R."/>
            <person name="Lee N.H."/>
            <person name="Guigo R."/>
            <person name="Stanke M."/>
            <person name="Alvarado L."/>
            <person name="Amedeo P."/>
            <person name="Antoine C.H."/>
            <person name="Arensburger P."/>
            <person name="Bidwell S.L."/>
            <person name="Crawford M."/>
            <person name="Camaro F."/>
            <person name="Devon K."/>
            <person name="Engels R."/>
            <person name="Hammond M."/>
            <person name="Howarth C."/>
            <person name="Koehrsen M."/>
            <person name="Lawson D."/>
            <person name="Montgomery P."/>
            <person name="Nene V."/>
            <person name="Nusbaum C."/>
            <person name="Puiu D."/>
            <person name="Romero-Severson J."/>
            <person name="Severson D.W."/>
            <person name="Shumway M."/>
            <person name="Sisk P."/>
            <person name="Stolte C."/>
            <person name="Zeng Q."/>
            <person name="Eisenstadt E."/>
            <person name="Fraser-Liggett C."/>
            <person name="Strausberg R."/>
            <person name="Galagan J."/>
            <person name="Birren B."/>
            <person name="Collins F.H."/>
        </authorList>
    </citation>
    <scope>NUCLEOTIDE SEQUENCE [LARGE SCALE GENOMIC DNA]</scope>
    <source>
        <strain evidence="18">JHB</strain>
    </source>
</reference>
<dbReference type="GO" id="GO:0005576">
    <property type="term" value="C:extracellular region"/>
    <property type="evidence" value="ECO:0007669"/>
    <property type="project" value="UniProtKB-SubCell"/>
</dbReference>
<dbReference type="MEROPS" id="S01.B31"/>
<dbReference type="FunFam" id="2.40.10.10:FF:000028">
    <property type="entry name" value="Serine protease easter"/>
    <property type="match status" value="1"/>
</dbReference>
<feature type="signal peptide" evidence="15">
    <location>
        <begin position="1"/>
        <end position="24"/>
    </location>
</feature>
<evidence type="ECO:0000256" key="2">
    <source>
        <dbReference type="ARBA" id="ARBA00022525"/>
    </source>
</evidence>
<evidence type="ECO:0000256" key="8">
    <source>
        <dbReference type="ARBA" id="ARBA00022825"/>
    </source>
</evidence>
<evidence type="ECO:0000256" key="10">
    <source>
        <dbReference type="ARBA" id="ARBA00022859"/>
    </source>
</evidence>
<accession>B0W1Z4</accession>
<feature type="domain" description="Clip" evidence="17">
    <location>
        <begin position="28"/>
        <end position="83"/>
    </location>
</feature>
<dbReference type="InterPro" id="IPR022700">
    <property type="entry name" value="CLIP"/>
</dbReference>
<keyword evidence="6 15" id="KW-0732">Signal</keyword>
<keyword evidence="10" id="KW-0391">Immunity</keyword>
<dbReference type="Gene3D" id="2.40.10.10">
    <property type="entry name" value="Trypsin-like serine proteases"/>
    <property type="match status" value="2"/>
</dbReference>
<keyword evidence="9" id="KW-0106">Calcium</keyword>
<dbReference type="PRINTS" id="PR00722">
    <property type="entry name" value="CHYMOTRYPSIN"/>
</dbReference>
<dbReference type="InterPro" id="IPR051487">
    <property type="entry name" value="Ser/Thr_Proteases_Immune/Dev"/>
</dbReference>
<keyword evidence="13" id="KW-0325">Glycoprotein</keyword>
<dbReference type="VEuPathDB" id="VectorBase:CQUJHB017292"/>
<dbReference type="InterPro" id="IPR043504">
    <property type="entry name" value="Peptidase_S1_PA_chymotrypsin"/>
</dbReference>
<dbReference type="PROSITE" id="PS50240">
    <property type="entry name" value="TRYPSIN_DOM"/>
    <property type="match status" value="1"/>
</dbReference>
<evidence type="ECO:0000256" key="9">
    <source>
        <dbReference type="ARBA" id="ARBA00022837"/>
    </source>
</evidence>
<dbReference type="PROSITE" id="PS00134">
    <property type="entry name" value="TRYPSIN_HIS"/>
    <property type="match status" value="1"/>
</dbReference>
<feature type="domain" description="Peptidase S1" evidence="16">
    <location>
        <begin position="117"/>
        <end position="371"/>
    </location>
</feature>
<dbReference type="PANTHER" id="PTHR24256">
    <property type="entry name" value="TRYPTASE-RELATED"/>
    <property type="match status" value="1"/>
</dbReference>
<comment type="similarity">
    <text evidence="14 15">Belongs to the peptidase S1 family. CLIP subfamily.</text>
</comment>
<evidence type="ECO:0000256" key="14">
    <source>
        <dbReference type="ARBA" id="ARBA00024195"/>
    </source>
</evidence>
<dbReference type="Proteomes" id="UP000002320">
    <property type="component" value="Unassembled WGS sequence"/>
</dbReference>
<dbReference type="HOGENOM" id="CLU_006842_0_3_1"/>
<evidence type="ECO:0000259" key="17">
    <source>
        <dbReference type="PROSITE" id="PS51888"/>
    </source>
</evidence>
<sequence length="373" mass="40882">MQLIVVLGLALSWGSWCFLQGAEAQNPSCTTPAMQPGMCVPVEGCRNIYKIFQLTNNKIPPKILTYIRQSVCRLAGVTKAVCCQLSEIDKSVLVDKQGSKKPSLLPVECGIITTDRISNGQATAPFEFPWMALLRYKDLSGTITDGCGGSLINERYVLTAAHCLGVRRFALDHVRLGEHTKSKEQDCIGSEDDCAGPVQDIAVELEIVHPEYNKPKYANDIGLIRLVRNVMFEDHIKPICLPVTEDYQNMLHPKYIITGWGTTEKNDLSDVLLKATLPRVDNSECQQVMASNRLTVLLSDKQICAGGKDLVDSCRGDSGGPLGTVGMLNGDARFIQFGIVSAGLNTCGERNVPGIFTRVGKYMSWIEDNLKPS</sequence>
<keyword evidence="12" id="KW-1015">Disulfide bond</keyword>
<evidence type="ECO:0000313" key="19">
    <source>
        <dbReference type="EnsemblMetazoa" id="CPIJ001059-PA"/>
    </source>
</evidence>
<protein>
    <recommendedName>
        <fullName evidence="15">CLIP domain-containing serine protease</fullName>
        <ecNumber evidence="15">3.4.21.-</ecNumber>
    </recommendedName>
</protein>
<evidence type="ECO:0000256" key="4">
    <source>
        <dbReference type="ARBA" id="ARBA00022670"/>
    </source>
</evidence>
<dbReference type="EMBL" id="DS231824">
    <property type="protein sequence ID" value="EDS27430.1"/>
    <property type="molecule type" value="Genomic_DNA"/>
</dbReference>
<evidence type="ECO:0000256" key="12">
    <source>
        <dbReference type="ARBA" id="ARBA00023157"/>
    </source>
</evidence>
<dbReference type="EnsemblMetazoa" id="CPIJ001059-RA">
    <property type="protein sequence ID" value="CPIJ001059-PA"/>
    <property type="gene ID" value="CPIJ001059"/>
</dbReference>
<evidence type="ECO:0000256" key="7">
    <source>
        <dbReference type="ARBA" id="ARBA00022801"/>
    </source>
</evidence>
<keyword evidence="8 15" id="KW-0720">Serine protease</keyword>
<dbReference type="InParanoid" id="B0W1Z4"/>
<evidence type="ECO:0000256" key="3">
    <source>
        <dbReference type="ARBA" id="ARBA00022588"/>
    </source>
</evidence>
<keyword evidence="11" id="KW-0865">Zymogen</keyword>
<evidence type="ECO:0000259" key="16">
    <source>
        <dbReference type="PROSITE" id="PS50240"/>
    </source>
</evidence>
<evidence type="ECO:0000256" key="11">
    <source>
        <dbReference type="ARBA" id="ARBA00023145"/>
    </source>
</evidence>
<keyword evidence="7 15" id="KW-0378">Hydrolase</keyword>
<dbReference type="GO" id="GO:0051604">
    <property type="term" value="P:protein maturation"/>
    <property type="evidence" value="ECO:0007669"/>
    <property type="project" value="UniProtKB-ARBA"/>
</dbReference>
<dbReference type="SMART" id="SM00020">
    <property type="entry name" value="Tryp_SPc"/>
    <property type="match status" value="1"/>
</dbReference>
<dbReference type="VEuPathDB" id="VectorBase:CPIJ001059"/>
<keyword evidence="20" id="KW-1185">Reference proteome</keyword>
<organism>
    <name type="scientific">Culex quinquefasciatus</name>
    <name type="common">Southern house mosquito</name>
    <name type="synonym">Culex pungens</name>
    <dbReference type="NCBI Taxonomy" id="7176"/>
    <lineage>
        <taxon>Eukaryota</taxon>
        <taxon>Metazoa</taxon>
        <taxon>Ecdysozoa</taxon>
        <taxon>Arthropoda</taxon>
        <taxon>Hexapoda</taxon>
        <taxon>Insecta</taxon>
        <taxon>Pterygota</taxon>
        <taxon>Neoptera</taxon>
        <taxon>Endopterygota</taxon>
        <taxon>Diptera</taxon>
        <taxon>Nematocera</taxon>
        <taxon>Culicoidea</taxon>
        <taxon>Culicidae</taxon>
        <taxon>Culicinae</taxon>
        <taxon>Culicini</taxon>
        <taxon>Culex</taxon>
        <taxon>Culex</taxon>
    </lineage>
</organism>
<keyword evidence="4 15" id="KW-0645">Protease</keyword>
<proteinExistence type="inferred from homology"/>
<dbReference type="PROSITE" id="PS51888">
    <property type="entry name" value="CLIP"/>
    <property type="match status" value="1"/>
</dbReference>
<dbReference type="KEGG" id="cqu:CpipJ_CPIJ001059"/>
<dbReference type="AlphaFoldDB" id="B0W1Z4"/>
<keyword evidence="2 15" id="KW-0964">Secreted</keyword>
<evidence type="ECO:0000313" key="20">
    <source>
        <dbReference type="Proteomes" id="UP000002320"/>
    </source>
</evidence>
<evidence type="ECO:0000313" key="18">
    <source>
        <dbReference type="EMBL" id="EDS27430.1"/>
    </source>
</evidence>
<dbReference type="Gene3D" id="3.30.1640.30">
    <property type="match status" value="1"/>
</dbReference>
<reference evidence="19" key="2">
    <citation type="submission" date="2021-02" db="UniProtKB">
        <authorList>
            <consortium name="EnsemblMetazoa"/>
        </authorList>
    </citation>
    <scope>IDENTIFICATION</scope>
    <source>
        <strain evidence="19">JHB</strain>
    </source>
</reference>